<evidence type="ECO:0000313" key="2">
    <source>
        <dbReference type="EMBL" id="MBY8826248.1"/>
    </source>
</evidence>
<name>A0ABS7PYH4_9SPHN</name>
<sequence>MQRFDIHDDPFGAATEYRFGIIDPEERLNWDKISPIFCAHLADASSFDYEFFRKESKRDAQGRSSGGTQPRRAGPRSAARVR</sequence>
<gene>
    <name evidence="2" type="ORF">K7G82_28355</name>
</gene>
<evidence type="ECO:0000313" key="3">
    <source>
        <dbReference type="Proteomes" id="UP000706039"/>
    </source>
</evidence>
<evidence type="ECO:0000256" key="1">
    <source>
        <dbReference type="SAM" id="MobiDB-lite"/>
    </source>
</evidence>
<keyword evidence="3" id="KW-1185">Reference proteome</keyword>
<protein>
    <submittedName>
        <fullName evidence="2">Uncharacterized protein</fullName>
    </submittedName>
</protein>
<proteinExistence type="predicted"/>
<feature type="region of interest" description="Disordered" evidence="1">
    <location>
        <begin position="57"/>
        <end position="82"/>
    </location>
</feature>
<dbReference type="RefSeq" id="WP_222993708.1">
    <property type="nucleotide sequence ID" value="NZ_JAINVV010000015.1"/>
</dbReference>
<comment type="caution">
    <text evidence="2">The sequence shown here is derived from an EMBL/GenBank/DDBJ whole genome shotgun (WGS) entry which is preliminary data.</text>
</comment>
<dbReference type="EMBL" id="JAINVV010000015">
    <property type="protein sequence ID" value="MBY8826248.1"/>
    <property type="molecule type" value="Genomic_DNA"/>
</dbReference>
<reference evidence="2 3" key="1">
    <citation type="submission" date="2021-08" db="EMBL/GenBank/DDBJ databases">
        <authorList>
            <person name="Tuo L."/>
        </authorList>
    </citation>
    <scope>NUCLEOTIDE SEQUENCE [LARGE SCALE GENOMIC DNA]</scope>
    <source>
        <strain evidence="2 3">JCM 31229</strain>
    </source>
</reference>
<organism evidence="2 3">
    <name type="scientific">Sphingomonas colocasiae</name>
    <dbReference type="NCBI Taxonomy" id="1848973"/>
    <lineage>
        <taxon>Bacteria</taxon>
        <taxon>Pseudomonadati</taxon>
        <taxon>Pseudomonadota</taxon>
        <taxon>Alphaproteobacteria</taxon>
        <taxon>Sphingomonadales</taxon>
        <taxon>Sphingomonadaceae</taxon>
        <taxon>Sphingomonas</taxon>
    </lineage>
</organism>
<dbReference type="Proteomes" id="UP000706039">
    <property type="component" value="Unassembled WGS sequence"/>
</dbReference>
<accession>A0ABS7PYH4</accession>